<dbReference type="SUPFAM" id="SSF53041">
    <property type="entry name" value="Resolvase-like"/>
    <property type="match status" value="1"/>
</dbReference>
<organism evidence="3 4">
    <name type="scientific">Planktomarina temperata RCA23</name>
    <dbReference type="NCBI Taxonomy" id="666509"/>
    <lineage>
        <taxon>Bacteria</taxon>
        <taxon>Pseudomonadati</taxon>
        <taxon>Pseudomonadota</taxon>
        <taxon>Alphaproteobacteria</taxon>
        <taxon>Rhodobacterales</taxon>
        <taxon>Paracoccaceae</taxon>
        <taxon>Planktomarina</taxon>
    </lineage>
</organism>
<proteinExistence type="predicted"/>
<evidence type="ECO:0008006" key="5">
    <source>
        <dbReference type="Google" id="ProtNLM"/>
    </source>
</evidence>
<dbReference type="AlphaFoldDB" id="A0AAN0VJ47"/>
<protein>
    <recommendedName>
        <fullName evidence="5">Recombinase family protein</fullName>
    </recommendedName>
</protein>
<dbReference type="Pfam" id="PF00239">
    <property type="entry name" value="Resolvase"/>
    <property type="match status" value="1"/>
</dbReference>
<sequence>MRLSLLRTQILRGNKMSAAHHQKTRAAIYTRKSREEGLEQEFNSLDAQHEACAAYITSQRHEGWKQLKGRFDDGGVSGGTMDRPALTRLLADVDQGLVDMIVVYKIDRLTRSLSDFAKLIDRLEAKGCSFVSVTQSFNTSTSMGRLTLNVLLSFAQFEREVTADRIRDKIAASKKKGMWMGGRVPWGYAIHPDPKVQSLEIHLEHAKDIQRIYDLYEELGCLAQVKSQIDSLWPERNYSRGRIYKILTNPIYIGKIRHKTDIYEGLHSAIIDVAQFNRVQEQLKLKSAIKRGTHPTRGLSACLIGKIYDETGDRLTPSNTKRKGRVHRYYYSNRLTIKGADPTGWRIKAETLETALSSMVKSNLMQAFQATDIEDGLTAHELTQYITCIETLKSQAALKLISRVDLTKGNITIAINQKELEKLLQCSSNLIEAERLTFNEPITFQRRQNGTKLFWAQYETGPRLHLIKALHDAHTWLDLLKSGKQITDITQATGLLDGTIWKRVRLACLSPKVQKAILNGTLNPEFTIRYLQSKRVPATWVEQDKLLISKVPC</sequence>
<evidence type="ECO:0000259" key="1">
    <source>
        <dbReference type="PROSITE" id="PS51736"/>
    </source>
</evidence>
<dbReference type="Proteomes" id="UP000028680">
    <property type="component" value="Chromosome"/>
</dbReference>
<dbReference type="InterPro" id="IPR006119">
    <property type="entry name" value="Resolv_N"/>
</dbReference>
<gene>
    <name evidence="3" type="ORF">RCA23_c22830</name>
</gene>
<dbReference type="PANTHER" id="PTHR30461">
    <property type="entry name" value="DNA-INVERTASE FROM LAMBDOID PROPHAGE"/>
    <property type="match status" value="1"/>
</dbReference>
<dbReference type="InterPro" id="IPR036162">
    <property type="entry name" value="Resolvase-like_N_sf"/>
</dbReference>
<reference evidence="3 4" key="1">
    <citation type="journal article" date="2014" name="ISME J.">
        <title>Adaptation of an abundant Roseobacter RCA organism to pelagic systems revealed by genomic and transcriptomic analyses.</title>
        <authorList>
            <person name="Voget S."/>
            <person name="Wemheuer B."/>
            <person name="Brinkhoff T."/>
            <person name="Vollmers J."/>
            <person name="Dietrich S."/>
            <person name="Giebel H.A."/>
            <person name="Beardsley C."/>
            <person name="Sardemann C."/>
            <person name="Bakenhus I."/>
            <person name="Billerbeck S."/>
            <person name="Daniel R."/>
            <person name="Simon M."/>
        </authorList>
    </citation>
    <scope>NUCLEOTIDE SEQUENCE [LARGE SCALE GENOMIC DNA]</scope>
    <source>
        <strain evidence="3 4">RCA23</strain>
    </source>
</reference>
<dbReference type="InterPro" id="IPR050639">
    <property type="entry name" value="SSR_resolvase"/>
</dbReference>
<dbReference type="EMBL" id="CP003984">
    <property type="protein sequence ID" value="AII87806.1"/>
    <property type="molecule type" value="Genomic_DNA"/>
</dbReference>
<dbReference type="CDD" id="cd03768">
    <property type="entry name" value="SR_ResInv"/>
    <property type="match status" value="1"/>
</dbReference>
<evidence type="ECO:0000259" key="2">
    <source>
        <dbReference type="PROSITE" id="PS51737"/>
    </source>
</evidence>
<evidence type="ECO:0000313" key="3">
    <source>
        <dbReference type="EMBL" id="AII87806.1"/>
    </source>
</evidence>
<dbReference type="KEGG" id="ptp:RCA23_c22830"/>
<dbReference type="GO" id="GO:0000150">
    <property type="term" value="F:DNA strand exchange activity"/>
    <property type="evidence" value="ECO:0007669"/>
    <property type="project" value="InterPro"/>
</dbReference>
<dbReference type="InterPro" id="IPR038109">
    <property type="entry name" value="DNA_bind_recomb_sf"/>
</dbReference>
<dbReference type="SMART" id="SM00857">
    <property type="entry name" value="Resolvase"/>
    <property type="match status" value="1"/>
</dbReference>
<accession>A0AAN0VJ47</accession>
<dbReference type="GO" id="GO:0003677">
    <property type="term" value="F:DNA binding"/>
    <property type="evidence" value="ECO:0007669"/>
    <property type="project" value="InterPro"/>
</dbReference>
<dbReference type="InterPro" id="IPR011109">
    <property type="entry name" value="DNA_bind_recombinase_dom"/>
</dbReference>
<name>A0AAN0VJ47_9RHOB</name>
<dbReference type="Pfam" id="PF07508">
    <property type="entry name" value="Recombinase"/>
    <property type="match status" value="1"/>
</dbReference>
<dbReference type="PROSITE" id="PS51736">
    <property type="entry name" value="RECOMBINASES_3"/>
    <property type="match status" value="1"/>
</dbReference>
<dbReference type="Gene3D" id="3.90.1750.20">
    <property type="entry name" value="Putative Large Serine Recombinase, Chain B, Domain 2"/>
    <property type="match status" value="1"/>
</dbReference>
<keyword evidence="4" id="KW-1185">Reference proteome</keyword>
<dbReference type="Gene3D" id="3.40.50.1390">
    <property type="entry name" value="Resolvase, N-terminal catalytic domain"/>
    <property type="match status" value="1"/>
</dbReference>
<feature type="domain" description="Recombinase" evidence="2">
    <location>
        <begin position="185"/>
        <end position="292"/>
    </location>
</feature>
<evidence type="ECO:0000313" key="4">
    <source>
        <dbReference type="Proteomes" id="UP000028680"/>
    </source>
</evidence>
<dbReference type="PANTHER" id="PTHR30461:SF23">
    <property type="entry name" value="DNA RECOMBINASE-RELATED"/>
    <property type="match status" value="1"/>
</dbReference>
<feature type="domain" description="Resolvase/invertase-type recombinase catalytic" evidence="1">
    <location>
        <begin position="25"/>
        <end position="177"/>
    </location>
</feature>
<dbReference type="PROSITE" id="PS51737">
    <property type="entry name" value="RECOMBINASE_DNA_BIND"/>
    <property type="match status" value="1"/>
</dbReference>